<dbReference type="CDD" id="cd00569">
    <property type="entry name" value="HTH_Hin_like"/>
    <property type="match status" value="1"/>
</dbReference>
<evidence type="ECO:0000313" key="1">
    <source>
        <dbReference type="EMBL" id="SMX72877.1"/>
    </source>
</evidence>
<reference evidence="1 2" key="1">
    <citation type="submission" date="2017-03" db="EMBL/GenBank/DDBJ databases">
        <authorList>
            <person name="Afonso C.L."/>
            <person name="Miller P.J."/>
            <person name="Scott M.A."/>
            <person name="Spackman E."/>
            <person name="Goraichik I."/>
            <person name="Dimitrov K.M."/>
            <person name="Suarez D.L."/>
            <person name="Swayne D.E."/>
        </authorList>
    </citation>
    <scope>NUCLEOTIDE SEQUENCE [LARGE SCALE GENOMIC DNA]</scope>
    <source>
        <strain evidence="2">8(6)</strain>
    </source>
</reference>
<sequence length="99" mass="11133">MRNHSVDAGGLKPNTWQRLERLSSAWNQAKLVLGDQPDGAADDEPGVVVNPRRRARTPLTESQVDAIRTARANGESVVSICQRFNVHRMTVWTHTRDLF</sequence>
<organism evidence="1 2">
    <name type="scientific">Brevibacterium aurantiacum</name>
    <dbReference type="NCBI Taxonomy" id="273384"/>
    <lineage>
        <taxon>Bacteria</taxon>
        <taxon>Bacillati</taxon>
        <taxon>Actinomycetota</taxon>
        <taxon>Actinomycetes</taxon>
        <taxon>Micrococcales</taxon>
        <taxon>Brevibacteriaceae</taxon>
        <taxon>Brevibacterium</taxon>
    </lineage>
</organism>
<accession>A0A2H1ICE4</accession>
<gene>
    <name evidence="1" type="ORF">BAURA86_00469</name>
</gene>
<name>A0A2H1ICE4_BREAU</name>
<evidence type="ECO:0000313" key="2">
    <source>
        <dbReference type="Proteomes" id="UP000234300"/>
    </source>
</evidence>
<dbReference type="AlphaFoldDB" id="A0A2H1ICE4"/>
<proteinExistence type="predicted"/>
<protein>
    <submittedName>
        <fullName evidence="1">Uncharacterized protein</fullName>
    </submittedName>
</protein>
<dbReference type="EMBL" id="FXZI01000001">
    <property type="protein sequence ID" value="SMX72877.1"/>
    <property type="molecule type" value="Genomic_DNA"/>
</dbReference>
<dbReference type="Proteomes" id="UP000234300">
    <property type="component" value="Unassembled WGS sequence"/>
</dbReference>